<sequence length="2229" mass="246887">YVVRQGSSGSTLHILCYGSATSEVDGVVLGPLLEPGECIGVDNIFGARATYKRSVRTRTVCHFRHLTRAQMETVVIKNPAENERRRARGASASSVAAAAAAAAELSSTQTAWLSSDDGYFTESQLVSATPPAGAMGDSDDRSPPAAPPGSIDELRAYVESTKTSVLSGMSAMRQTMAALEKSITVHVQGLSCQVEQRLAKQEATTKTLQTRMDIMAGEISELKKALLLVQSSDPVPSPEAASSNFERKTDPSVLVLRSNSFVTMASVRTAITPWLADANFEDSFWRLEGQPAGKRFIVRVRGAPGWSSRMVSQALSAMRVGDGEFRRLQAQTTTGESSPLYVSADKNLCQVRRELATKLARRAMSETYPNVQLHADKSTGIISSNWKPLIRVTPRLSEPTLVEWETTNLTAANMSRENLEETHGSEFDVADFLHFSASGYEAHHSFFSELNKGGVVTLLPRISSLPGDGKYVDSTVLVQGRALHTKICLGSVNGSVNGSLHFISHFNIHNFGLTPAQTSRILSVIRHELEIASRDTERYLVVVTGDFNIPRDAPLPAHPLPGGLAEDPAAPEFRRLLRSPWQQIFNATVELDPQDNAHYNGSRQHTSAIDRIFISWPGWILTLLHLTSDVRDLPESLEQRGLSDHAPILASLRARPPPSLDDRPIPRYLFEHPQFQKYVDATWPAIDISELSPPLALEMYKTVLKEGARYARDALFQVVCKIQRGFVPSRNFGNNTVELDGASREYSQQDDVSVAMPLLVSFDFQQAFPSVAHQWLFLVLRRAGLPEALCWFFAELYRCVQCWSANACSSSINNSVYGNAALLYYIQSGIVQGCPGSGFLFAVAADPFMLDFDWSINRRALGLVRACADDVGAAIRWSSQSGLSLKRPRNYLYKVTYSSAKCSVYVRVVQMSHRVIHVLQIPLVQTGMLFRLRFDHMLPRRVDAGESVMVREPFEDFFTLVHPCYLEETVSTSQLLMWATEEWARKKRRRRGLLVGPARLRRWVAVFEEACMDHLRTVGDTWLALGSHDGELRHGVHAGEIMRFALARYGTAGVALPCQIILRTYSRFDGLLGANGVGVSMSFTRAELEGEGPALGAWPCEEEVRPEGEVAVLEVYNVTGADIANTTYKPVWQSAGQDSPVAAPNKTSAKAGNGSGDNVKQTEVTEADTKAKRPRITGKTKPGDAAGPGVGGPTDTGGTAVPTHTTSSTGATLAGDGEGHADAPGYVYRVRAAKVSDDPRRKREKDLERVATEHVKDAPTLPAVSANGAALCGGVPTSVGAVELPRKHCAFKRCWEGDWTPCLWHGASDADLCAHLLQEHREQLEDIATSLDCVSAEGEKSEELRYLSAYNEVLAWKVRQALANDMMTFYSPEELFAGNVALLEMICASVCVTSMVCFTLEKRYRNERSFDMEAGNNTRRMAARGNATSFPMPWTDMLAQLTALEEGASKARPPSVPRTGKELADIVSVILKSGGDDDTAASMAKFIHQAVVRRDVVVKLIEGAKKRGHRAYQHVCMEDVRQKAAELPDGEVPPEIMRLVPLDNELDKIQMQKAATPVPRPDGLQEAAEILETAKGNAVVLEKSSFDDGDINAQRVEALRSFVQRVSPECEHDGTSERTDHSESESEHEGARAKRPREGGRETEPDVAPAKEREDARFLTEALERTWFTYVSANPKDLDAQITAEEISEGAKQIYRALAGKYQDVNGKKQKVMGDMTKVRHVPGLGRAAHKLLANIEHTSRRLPGTQETRRVMRFQTNALRVRYGVPIFVTFSPDEGHNMIMVRLSRTRRRDPVHNAADDADDAAASRAAGSKEWPQVAPETDDVRAAIPLAAILSRVLRGDPMDWDAIEKEFMPAGMCALCSSVKYKNQYAVGQWSRDDGRRVCQVCLEGKKSSGTPWQCTECFLWKGQDAFHASQHHSSRLTSRRCVDCPERRKCYVCEGRKYEEAFVGLQWDKAGNARCKGGMCRDCEDAKTHLKCSRCGQEKLLDQFAKAETIISEEPTCKACKRLQREEEKARAEEAKERVCSNCGIPKRRTEFSEYMLKNAPKASMQCRECVNAAAAERDQAARKDIKTCVVCEKAQRQDCFSDWMWNGVADLHRKCKRCVAAPKKDMKTCAVCEKAHRQDWFSDWMWNGVADLHRKCKQCVAAGRKEVRTCVACEKAQQKDCFSEKMWDGRAEQHRKCKRCIDDAKLRRGKWKCVECKGAFGRDEYSSWLAGRTTQKADGKQ</sequence>
<feature type="region of interest" description="Disordered" evidence="1">
    <location>
        <begin position="128"/>
        <end position="151"/>
    </location>
</feature>
<feature type="compositionally biased region" description="Gly residues" evidence="1">
    <location>
        <begin position="1186"/>
        <end position="1195"/>
    </location>
</feature>
<dbReference type="Proteomes" id="UP001189429">
    <property type="component" value="Unassembled WGS sequence"/>
</dbReference>
<dbReference type="Gene3D" id="2.60.120.10">
    <property type="entry name" value="Jelly Rolls"/>
    <property type="match status" value="1"/>
</dbReference>
<evidence type="ECO:0000313" key="4">
    <source>
        <dbReference type="Proteomes" id="UP001189429"/>
    </source>
</evidence>
<dbReference type="InterPro" id="IPR036691">
    <property type="entry name" value="Endo/exonu/phosph_ase_sf"/>
</dbReference>
<dbReference type="EMBL" id="CAUYUJ010003422">
    <property type="protein sequence ID" value="CAK0805299.1"/>
    <property type="molecule type" value="Genomic_DNA"/>
</dbReference>
<dbReference type="SUPFAM" id="SSF56219">
    <property type="entry name" value="DNase I-like"/>
    <property type="match status" value="1"/>
</dbReference>
<gene>
    <name evidence="3" type="ORF">PCOR1329_LOCUS11834</name>
</gene>
<dbReference type="InterPro" id="IPR000595">
    <property type="entry name" value="cNMP-bd_dom"/>
</dbReference>
<feature type="domain" description="Cyclic nucleotide-binding" evidence="2">
    <location>
        <begin position="1"/>
        <end position="75"/>
    </location>
</feature>
<dbReference type="SUPFAM" id="SSF51206">
    <property type="entry name" value="cAMP-binding domain-like"/>
    <property type="match status" value="1"/>
</dbReference>
<feature type="compositionally biased region" description="Basic and acidic residues" evidence="1">
    <location>
        <begin position="1608"/>
        <end position="1655"/>
    </location>
</feature>
<feature type="region of interest" description="Disordered" evidence="1">
    <location>
        <begin position="1792"/>
        <end position="1821"/>
    </location>
</feature>
<name>A0ABN9QHR0_9DINO</name>
<feature type="non-terminal residue" evidence="3">
    <location>
        <position position="1"/>
    </location>
</feature>
<dbReference type="PROSITE" id="PS50042">
    <property type="entry name" value="CNMP_BINDING_3"/>
    <property type="match status" value="1"/>
</dbReference>
<feature type="non-terminal residue" evidence="3">
    <location>
        <position position="2229"/>
    </location>
</feature>
<feature type="compositionally biased region" description="Polar residues" evidence="1">
    <location>
        <begin position="1145"/>
        <end position="1164"/>
    </location>
</feature>
<dbReference type="Pfam" id="PF12898">
    <property type="entry name" value="Stc1"/>
    <property type="match status" value="1"/>
</dbReference>
<proteinExistence type="predicted"/>
<protein>
    <recommendedName>
        <fullName evidence="2">Cyclic nucleotide-binding domain-containing protein</fullName>
    </recommendedName>
</protein>
<keyword evidence="4" id="KW-1185">Reference proteome</keyword>
<feature type="region of interest" description="Disordered" evidence="1">
    <location>
        <begin position="1133"/>
        <end position="1220"/>
    </location>
</feature>
<comment type="caution">
    <text evidence="3">The sequence shown here is derived from an EMBL/GenBank/DDBJ whole genome shotgun (WGS) entry which is preliminary data.</text>
</comment>
<dbReference type="InterPro" id="IPR018490">
    <property type="entry name" value="cNMP-bd_dom_sf"/>
</dbReference>
<evidence type="ECO:0000313" key="3">
    <source>
        <dbReference type="EMBL" id="CAK0805299.1"/>
    </source>
</evidence>
<dbReference type="InterPro" id="IPR024630">
    <property type="entry name" value="Stc1"/>
</dbReference>
<dbReference type="InterPro" id="IPR014710">
    <property type="entry name" value="RmlC-like_jellyroll"/>
</dbReference>
<dbReference type="Gene3D" id="3.60.10.10">
    <property type="entry name" value="Endonuclease/exonuclease/phosphatase"/>
    <property type="match status" value="1"/>
</dbReference>
<feature type="region of interest" description="Disordered" evidence="1">
    <location>
        <begin position="1607"/>
        <end position="1655"/>
    </location>
</feature>
<reference evidence="3" key="1">
    <citation type="submission" date="2023-10" db="EMBL/GenBank/DDBJ databases">
        <authorList>
            <person name="Chen Y."/>
            <person name="Shah S."/>
            <person name="Dougan E. K."/>
            <person name="Thang M."/>
            <person name="Chan C."/>
        </authorList>
    </citation>
    <scope>NUCLEOTIDE SEQUENCE [LARGE SCALE GENOMIC DNA]</scope>
</reference>
<evidence type="ECO:0000256" key="1">
    <source>
        <dbReference type="SAM" id="MobiDB-lite"/>
    </source>
</evidence>
<accession>A0ABN9QHR0</accession>
<evidence type="ECO:0000259" key="2">
    <source>
        <dbReference type="PROSITE" id="PS50042"/>
    </source>
</evidence>
<organism evidence="3 4">
    <name type="scientific">Prorocentrum cordatum</name>
    <dbReference type="NCBI Taxonomy" id="2364126"/>
    <lineage>
        <taxon>Eukaryota</taxon>
        <taxon>Sar</taxon>
        <taxon>Alveolata</taxon>
        <taxon>Dinophyceae</taxon>
        <taxon>Prorocentrales</taxon>
        <taxon>Prorocentraceae</taxon>
        <taxon>Prorocentrum</taxon>
    </lineage>
</organism>